<dbReference type="AlphaFoldDB" id="A0A168NQA9"/>
<reference evidence="2" key="1">
    <citation type="submission" date="2016-04" db="EMBL/GenBank/DDBJ databases">
        <authorList>
            <person name="Evans L.H."/>
            <person name="Alamgir A."/>
            <person name="Owens N."/>
            <person name="Weber N.D."/>
            <person name="Virtaneva K."/>
            <person name="Barbian K."/>
            <person name="Babar A."/>
            <person name="Rosenke K."/>
        </authorList>
    </citation>
    <scope>NUCLEOTIDE SEQUENCE [LARGE SCALE GENOMIC DNA]</scope>
    <source>
        <strain evidence="2">CBS 101.48</strain>
    </source>
</reference>
<evidence type="ECO:0000256" key="1">
    <source>
        <dbReference type="SAM" id="SignalP"/>
    </source>
</evidence>
<proteinExistence type="predicted"/>
<organism evidence="2">
    <name type="scientific">Absidia glauca</name>
    <name type="common">Pin mould</name>
    <dbReference type="NCBI Taxonomy" id="4829"/>
    <lineage>
        <taxon>Eukaryota</taxon>
        <taxon>Fungi</taxon>
        <taxon>Fungi incertae sedis</taxon>
        <taxon>Mucoromycota</taxon>
        <taxon>Mucoromycotina</taxon>
        <taxon>Mucoromycetes</taxon>
        <taxon>Mucorales</taxon>
        <taxon>Cunninghamellaceae</taxon>
        <taxon>Absidia</taxon>
    </lineage>
</organism>
<protein>
    <submittedName>
        <fullName evidence="2">Uncharacterized protein</fullName>
    </submittedName>
</protein>
<dbReference type="EMBL" id="LT553497">
    <property type="protein sequence ID" value="SAM00988.1"/>
    <property type="molecule type" value="Genomic_DNA"/>
</dbReference>
<feature type="chain" id="PRO_5007899361" evidence="1">
    <location>
        <begin position="21"/>
        <end position="89"/>
    </location>
</feature>
<dbReference type="Proteomes" id="UP000078561">
    <property type="component" value="Unassembled WGS sequence"/>
</dbReference>
<evidence type="ECO:0000313" key="3">
    <source>
        <dbReference type="Proteomes" id="UP000078561"/>
    </source>
</evidence>
<feature type="signal peptide" evidence="1">
    <location>
        <begin position="1"/>
        <end position="20"/>
    </location>
</feature>
<dbReference type="OMA" id="MACPERE"/>
<dbReference type="InParanoid" id="A0A168NQA9"/>
<evidence type="ECO:0000313" key="2">
    <source>
        <dbReference type="EMBL" id="SAM00988.1"/>
    </source>
</evidence>
<keyword evidence="1" id="KW-0732">Signal</keyword>
<keyword evidence="3" id="KW-1185">Reference proteome</keyword>
<dbReference type="OrthoDB" id="2257661at2759"/>
<sequence>MRVPTVSIFLTIALLSTVMAVPEIENDKSEVNLNDCQFFTKVTCLRDCPRGYVGVYRDLCSAGEDQHECCAVRCCRSRHEDGHGSGQEA</sequence>
<gene>
    <name evidence="2" type="primary">ABSGL_06724.1 scaffold 8661</name>
</gene>
<accession>A0A168NQA9</accession>
<name>A0A168NQA9_ABSGL</name>